<dbReference type="GO" id="GO:0046549">
    <property type="term" value="P:retinal cone cell development"/>
    <property type="evidence" value="ECO:0007669"/>
    <property type="project" value="TreeGrafter"/>
</dbReference>
<evidence type="ECO:0000256" key="7">
    <source>
        <dbReference type="ARBA" id="ARBA00022740"/>
    </source>
</evidence>
<evidence type="ECO:0000256" key="15">
    <source>
        <dbReference type="SAM" id="Coils"/>
    </source>
</evidence>
<dbReference type="GO" id="GO:0032426">
    <property type="term" value="C:stereocilium tip"/>
    <property type="evidence" value="ECO:0007669"/>
    <property type="project" value="TreeGrafter"/>
</dbReference>
<evidence type="ECO:0000256" key="2">
    <source>
        <dbReference type="ARBA" id="ARBA00004245"/>
    </source>
</evidence>
<keyword evidence="7" id="KW-1009">Hearing</keyword>
<dbReference type="GO" id="GO:0005856">
    <property type="term" value="C:cytoskeleton"/>
    <property type="evidence" value="ECO:0007669"/>
    <property type="project" value="UniProtKB-SubCell"/>
</dbReference>
<dbReference type="PANTHER" id="PTHR23116">
    <property type="entry name" value="PDZ DOMAIN CONTAINING WHIRLIN AND HARMONIN-RELATED"/>
    <property type="match status" value="1"/>
</dbReference>
<dbReference type="GO" id="GO:0005929">
    <property type="term" value="C:cilium"/>
    <property type="evidence" value="ECO:0007669"/>
    <property type="project" value="TreeGrafter"/>
</dbReference>
<dbReference type="RefSeq" id="XP_023377923.1">
    <property type="nucleotide sequence ID" value="XM_023522155.1"/>
</dbReference>
<dbReference type="GO" id="GO:0007605">
    <property type="term" value="P:sensory perception of sound"/>
    <property type="evidence" value="ECO:0007669"/>
    <property type="project" value="UniProtKB-KW"/>
</dbReference>
<dbReference type="Proteomes" id="UP000515202">
    <property type="component" value="Unplaced"/>
</dbReference>
<keyword evidence="4" id="KW-0963">Cytoplasm</keyword>
<comment type="function">
    <text evidence="12">Anchoring/scaffolding protein that is a part of the functional network formed by USH1C, USH1G, CDH23 and MYO7A that mediates mechanotransduction in cochlear hair cells. Required for normal development and maintenance of cochlear hair cell bundles. As part of the intermicrovillar adhesion complex/IMAC plays a role in brush border differentiation, controlling microvilli organization and length. Probably plays a central regulatory role in the assembly of the complex, recruiting CDHR2, CDHR5 and MYO7B to the microvilli tips.</text>
</comment>
<organism evidence="18 19">
    <name type="scientific">Pteropus vampyrus</name>
    <name type="common">Large flying fox</name>
    <dbReference type="NCBI Taxonomy" id="132908"/>
    <lineage>
        <taxon>Eukaryota</taxon>
        <taxon>Metazoa</taxon>
        <taxon>Chordata</taxon>
        <taxon>Craniata</taxon>
        <taxon>Vertebrata</taxon>
        <taxon>Euteleostomi</taxon>
        <taxon>Mammalia</taxon>
        <taxon>Eutheria</taxon>
        <taxon>Laurasiatheria</taxon>
        <taxon>Chiroptera</taxon>
        <taxon>Yinpterochiroptera</taxon>
        <taxon>Pteropodoidea</taxon>
        <taxon>Pteropodidae</taxon>
        <taxon>Pteropodinae</taxon>
        <taxon>Pteropus</taxon>
    </lineage>
</organism>
<keyword evidence="5" id="KW-0597">Phosphoprotein</keyword>
<dbReference type="PANTHER" id="PTHR23116:SF36">
    <property type="entry name" value="HARMONIN"/>
    <property type="match status" value="1"/>
</dbReference>
<dbReference type="InterPro" id="IPR036034">
    <property type="entry name" value="PDZ_sf"/>
</dbReference>
<dbReference type="InterPro" id="IPR051844">
    <property type="entry name" value="USH2_Complex_Protein"/>
</dbReference>
<keyword evidence="18" id="KW-1185">Reference proteome</keyword>
<evidence type="ECO:0000313" key="19">
    <source>
        <dbReference type="RefSeq" id="XP_023377923.1"/>
    </source>
</evidence>
<feature type="domain" description="PDZ" evidence="17">
    <location>
        <begin position="752"/>
        <end position="825"/>
    </location>
</feature>
<dbReference type="AlphaFoldDB" id="A0A6P6BS59"/>
<name>A0A6P6BS59_PTEVA</name>
<dbReference type="GO" id="GO:0005886">
    <property type="term" value="C:plasma membrane"/>
    <property type="evidence" value="ECO:0007669"/>
    <property type="project" value="TreeGrafter"/>
</dbReference>
<evidence type="ECO:0000256" key="12">
    <source>
        <dbReference type="ARBA" id="ARBA00056915"/>
    </source>
</evidence>
<dbReference type="FunFam" id="2.30.42.10:FF:000104">
    <property type="entry name" value="harmonin isoform X2"/>
    <property type="match status" value="1"/>
</dbReference>
<dbReference type="InterPro" id="IPR001478">
    <property type="entry name" value="PDZ"/>
</dbReference>
<feature type="coiled-coil region" evidence="15">
    <location>
        <begin position="323"/>
        <end position="377"/>
    </location>
</feature>
<dbReference type="GO" id="GO:0002093">
    <property type="term" value="P:auditory receptor cell morphogenesis"/>
    <property type="evidence" value="ECO:0007669"/>
    <property type="project" value="TreeGrafter"/>
</dbReference>
<dbReference type="GO" id="GO:0002142">
    <property type="term" value="C:stereocilia ankle link complex"/>
    <property type="evidence" value="ECO:0007669"/>
    <property type="project" value="TreeGrafter"/>
</dbReference>
<keyword evidence="11" id="KW-0966">Cell projection</keyword>
<dbReference type="GO" id="GO:0005903">
    <property type="term" value="C:brush border"/>
    <property type="evidence" value="ECO:0007669"/>
    <property type="project" value="UniProtKB-ARBA"/>
</dbReference>
<dbReference type="CDD" id="cd07353">
    <property type="entry name" value="harmonin_N"/>
    <property type="match status" value="1"/>
</dbReference>
<keyword evidence="9 15" id="KW-0175">Coiled coil</keyword>
<evidence type="ECO:0000256" key="5">
    <source>
        <dbReference type="ARBA" id="ARBA00022553"/>
    </source>
</evidence>
<accession>A0A6P6BS59</accession>
<evidence type="ECO:0000256" key="13">
    <source>
        <dbReference type="ARBA" id="ARBA00064828"/>
    </source>
</evidence>
<dbReference type="CTD" id="10083"/>
<dbReference type="Pfam" id="PF00595">
    <property type="entry name" value="PDZ"/>
    <property type="match status" value="3"/>
</dbReference>
<proteinExistence type="predicted"/>
<dbReference type="Gene3D" id="1.20.1160.20">
    <property type="match status" value="1"/>
</dbReference>
<gene>
    <name evidence="19" type="primary">USH1C</name>
</gene>
<dbReference type="GO" id="GO:0005902">
    <property type="term" value="C:microvillus"/>
    <property type="evidence" value="ECO:0007669"/>
    <property type="project" value="UniProtKB-SubCell"/>
</dbReference>
<keyword evidence="10" id="KW-0206">Cytoskeleton</keyword>
<feature type="compositionally biased region" description="Pro residues" evidence="16">
    <location>
        <begin position="665"/>
        <end position="682"/>
    </location>
</feature>
<dbReference type="GO" id="GO:1904970">
    <property type="term" value="P:brush border assembly"/>
    <property type="evidence" value="ECO:0007669"/>
    <property type="project" value="UniProtKB-ARBA"/>
</dbReference>
<dbReference type="GO" id="GO:0050885">
    <property type="term" value="P:neuromuscular process controlling balance"/>
    <property type="evidence" value="ECO:0007669"/>
    <property type="project" value="UniProtKB-ARBA"/>
</dbReference>
<dbReference type="CDD" id="cd06738">
    <property type="entry name" value="PDZ2_harmonin"/>
    <property type="match status" value="1"/>
</dbReference>
<dbReference type="OrthoDB" id="7734647at2759"/>
<dbReference type="InterPro" id="IPR030237">
    <property type="entry name" value="Harmonin_N"/>
</dbReference>
<evidence type="ECO:0000256" key="16">
    <source>
        <dbReference type="SAM" id="MobiDB-lite"/>
    </source>
</evidence>
<dbReference type="GO" id="GO:0060122">
    <property type="term" value="P:inner ear receptor cell stereocilium organization"/>
    <property type="evidence" value="ECO:0007669"/>
    <property type="project" value="TreeGrafter"/>
</dbReference>
<dbReference type="CDD" id="cd06737">
    <property type="entry name" value="PDZ1_harmonin"/>
    <property type="match status" value="1"/>
</dbReference>
<evidence type="ECO:0000256" key="9">
    <source>
        <dbReference type="ARBA" id="ARBA00023054"/>
    </source>
</evidence>
<feature type="coiled-coil region" evidence="15">
    <location>
        <begin position="423"/>
        <end position="478"/>
    </location>
</feature>
<evidence type="ECO:0000256" key="10">
    <source>
        <dbReference type="ARBA" id="ARBA00023212"/>
    </source>
</evidence>
<feature type="compositionally biased region" description="Low complexity" evidence="16">
    <location>
        <begin position="583"/>
        <end position="593"/>
    </location>
</feature>
<dbReference type="Pfam" id="PF21219">
    <property type="entry name" value="USH1C_N"/>
    <property type="match status" value="1"/>
</dbReference>
<evidence type="ECO:0000313" key="18">
    <source>
        <dbReference type="Proteomes" id="UP000515202"/>
    </source>
</evidence>
<dbReference type="FunFam" id="1.20.1160.20:FF:000001">
    <property type="entry name" value="harmonin isoform X1"/>
    <property type="match status" value="1"/>
</dbReference>
<evidence type="ECO:0000256" key="11">
    <source>
        <dbReference type="ARBA" id="ARBA00023273"/>
    </source>
</evidence>
<evidence type="ECO:0000256" key="8">
    <source>
        <dbReference type="ARBA" id="ARBA00022782"/>
    </source>
</evidence>
<keyword evidence="8" id="KW-0221">Differentiation</keyword>
<feature type="domain" description="PDZ" evidence="17">
    <location>
        <begin position="211"/>
        <end position="281"/>
    </location>
</feature>
<reference evidence="19" key="1">
    <citation type="submission" date="2025-08" db="UniProtKB">
        <authorList>
            <consortium name="RefSeq"/>
        </authorList>
    </citation>
    <scope>IDENTIFICATION</scope>
    <source>
        <tissue evidence="19">Kidney</tissue>
    </source>
</reference>
<comment type="subcellular location">
    <subcellularLocation>
        <location evidence="1">Cell projection</location>
        <location evidence="1">Microvillus</location>
    </subcellularLocation>
    <subcellularLocation>
        <location evidence="2">Cytoplasm</location>
        <location evidence="2">Cytoskeleton</location>
    </subcellularLocation>
    <subcellularLocation>
        <location evidence="3">Cytoplasm</location>
        <location evidence="3">Cytosol</location>
    </subcellularLocation>
</comment>
<protein>
    <recommendedName>
        <fullName evidence="14">Harmonin</fullName>
    </recommendedName>
</protein>
<evidence type="ECO:0000259" key="17">
    <source>
        <dbReference type="PROSITE" id="PS50106"/>
    </source>
</evidence>
<dbReference type="Gene3D" id="2.30.42.10">
    <property type="match status" value="3"/>
</dbReference>
<sequence length="898" mass="101167">MDRKVAREFRHKVDFLIENDAEKDYLYDVLRMYHQTMDVAVLVGDLKLVINEPSRLPLFDAIRPLIPLKHQVEYDQLTPRRSRKLKEVRLDRLHPEGLGLSVRGGLEFGCGLFISHLIKGGQADSVGLQVGDEIVRINGYSISSCTHEEVINLIRTKKTVSIKVRHIGLIPVKSSPDEPLKWQYVDQFVSESEGGRSSLGSPGSQENKEKKVFISLVGSRGLGCSISSGPIQKPGIFISNVKPGSLSAEVGLETGDQIVEVNGIDFSNLDHKEAVNVLKSSRSLTISIVAGAGRELFMTERERLAEVRQHELQRQELLMQKRLAMESNKILQEQQEMERQRKKEIAHKAAEENERYRKEMEQIVEEEERFKKQWEEDWGSKEQLLSPKTITAEVHPVPLHKPKSFGWFYRYDGKFPTIRKKGKDKKKAKYDSLQELRKNKKELEFEQKLYKEKEEMLEKEKQLKINRLAQEVSETEREDLEESEKIQYWVERLCQTRLEQISSADNEISEMTTVPPPPPPSVSPLAPPLRRFAGGLHLHTTDLDDIPLDMFYYPPKTPSALPVMPHPPPSNPPPKAPAPPVLPSSGRVSASSSPWVQRTPPPIPIPPPPSIPTQDLTPTRPLPSALEEALGNHPFRAGDTGNSTEDWEAKNHSGKPANSPVPERSFPPTPKTFCPSPQPPRGPGVSTISKPVMVHQESNFIYRPAVKSEVLPQEMLKRMVVYQTAFRQDFQKYEEGFDPYSMFTPEQIIGKDIRLLRIKKEGSLDLALEGGVDSPIGKVVVSAVYEGGAAERHGGIVKGDEVMAINGKIVTDYTLAEAEAALQKAWNQGGDWIDLVVAVCPPKEYDDELSSLPSSAAESPQSVRKLEDRAPVYRHGFLLQLEPQDLLLKSRRRNQIHP</sequence>
<evidence type="ECO:0000256" key="6">
    <source>
        <dbReference type="ARBA" id="ARBA00022737"/>
    </source>
</evidence>
<evidence type="ECO:0000256" key="1">
    <source>
        <dbReference type="ARBA" id="ARBA00004105"/>
    </source>
</evidence>
<dbReference type="FunFam" id="2.30.42.10:FF:000062">
    <property type="entry name" value="harmonin isoform X1"/>
    <property type="match status" value="1"/>
</dbReference>
<evidence type="ECO:0000256" key="4">
    <source>
        <dbReference type="ARBA" id="ARBA00022490"/>
    </source>
</evidence>
<dbReference type="SUPFAM" id="SSF50156">
    <property type="entry name" value="PDZ domain-like"/>
    <property type="match status" value="3"/>
</dbReference>
<dbReference type="CDD" id="cd06739">
    <property type="entry name" value="PDZ3_harmonin"/>
    <property type="match status" value="1"/>
</dbReference>
<keyword evidence="6" id="KW-0677">Repeat</keyword>
<dbReference type="SMART" id="SM00228">
    <property type="entry name" value="PDZ"/>
    <property type="match status" value="3"/>
</dbReference>
<dbReference type="PROSITE" id="PS50106">
    <property type="entry name" value="PDZ"/>
    <property type="match status" value="3"/>
</dbReference>
<comment type="subunit">
    <text evidence="13">Part of the IMAC/intermicrovillar adhesion complex/intermicrovillar tip-link complex composed of ANKS4B, MYO7B, USH1C, CDHR2 and CDHR5. Part of a complex composed of USH1C, USH1G and MYO7A. Interacts with F-actin. Interacts with USH2A. Interacts with SLC4A7. Interacts (via PDZ1 domain) with the C-terminus of USHBP1. Interacts (via N-terminus and PDZ 2 domain) with CDH23. Interacts with USH1G. Interacts with MYO7B. Interacts with CDHR2 and CDHR5; may mediate their interaction with MYO7B at the microvilli tip. Interacts (via PDZ 1 domain) with ANKS4B. Interacts (via PDZ 1 domain) with DOCK4.</text>
</comment>
<feature type="region of interest" description="Disordered" evidence="16">
    <location>
        <begin position="562"/>
        <end position="686"/>
    </location>
</feature>
<dbReference type="GO" id="GO:0001917">
    <property type="term" value="C:photoreceptor inner segment"/>
    <property type="evidence" value="ECO:0007669"/>
    <property type="project" value="TreeGrafter"/>
</dbReference>
<feature type="domain" description="PDZ" evidence="17">
    <location>
        <begin position="87"/>
        <end position="155"/>
    </location>
</feature>
<dbReference type="GeneID" id="105304220"/>
<evidence type="ECO:0000256" key="3">
    <source>
        <dbReference type="ARBA" id="ARBA00004514"/>
    </source>
</evidence>
<dbReference type="GO" id="GO:1904106">
    <property type="term" value="P:protein localization to microvillus"/>
    <property type="evidence" value="ECO:0007669"/>
    <property type="project" value="UniProtKB-ARBA"/>
</dbReference>
<feature type="compositionally biased region" description="Pro residues" evidence="16">
    <location>
        <begin position="564"/>
        <end position="582"/>
    </location>
</feature>
<evidence type="ECO:0000256" key="14">
    <source>
        <dbReference type="ARBA" id="ARBA00073777"/>
    </source>
</evidence>
<dbReference type="GO" id="GO:0005829">
    <property type="term" value="C:cytosol"/>
    <property type="evidence" value="ECO:0007669"/>
    <property type="project" value="UniProtKB-SubCell"/>
</dbReference>
<feature type="compositionally biased region" description="Pro residues" evidence="16">
    <location>
        <begin position="599"/>
        <end position="611"/>
    </location>
</feature>
<dbReference type="FunFam" id="2.30.42.10:FF:000071">
    <property type="entry name" value="harmonin isoform X1"/>
    <property type="match status" value="1"/>
</dbReference>